<evidence type="ECO:0000313" key="6">
    <source>
        <dbReference type="Proteomes" id="UP000185924"/>
    </source>
</evidence>
<dbReference type="STRING" id="1077936.SAMN05421545_1323"/>
<dbReference type="SUPFAM" id="SSF51215">
    <property type="entry name" value="Regulatory protein AraC"/>
    <property type="match status" value="1"/>
</dbReference>
<accession>A0A1N6W295</accession>
<organism evidence="5 6">
    <name type="scientific">Pontibacter lucknowensis</name>
    <dbReference type="NCBI Taxonomy" id="1077936"/>
    <lineage>
        <taxon>Bacteria</taxon>
        <taxon>Pseudomonadati</taxon>
        <taxon>Bacteroidota</taxon>
        <taxon>Cytophagia</taxon>
        <taxon>Cytophagales</taxon>
        <taxon>Hymenobacteraceae</taxon>
        <taxon>Pontibacter</taxon>
    </lineage>
</organism>
<proteinExistence type="predicted"/>
<dbReference type="Pfam" id="PF12833">
    <property type="entry name" value="HTH_18"/>
    <property type="match status" value="1"/>
</dbReference>
<sequence>MEELKAGSFFGQTNRTFHLDGILLTDTEYTVDKVDWHYHENAYFTFILAGQILEGNRKEKYHCAPGSLLFHNWQEPHYNIKPEGYTRGFHLEIQKEWFRELLPDSEVAEGSMQIDNPTVKLLFYQIFKETRLQDTLLYPAVESLLLQAFTTLLPQERKVYKNPPWVARLKELLHDRYPDTLSLKTLAAEVNIHPVHLSRDFPKYFHCSLGDYIRKVRTQKSFSLFYDKERSLTEIALQCGFSDQSHFTRSFKALNGLTPSAFRKIMLER</sequence>
<evidence type="ECO:0000259" key="4">
    <source>
        <dbReference type="PROSITE" id="PS01124"/>
    </source>
</evidence>
<gene>
    <name evidence="5" type="ORF">SAMN05421545_1323</name>
</gene>
<keyword evidence="1" id="KW-0805">Transcription regulation</keyword>
<dbReference type="SMART" id="SM00342">
    <property type="entry name" value="HTH_ARAC"/>
    <property type="match status" value="1"/>
</dbReference>
<reference evidence="6" key="1">
    <citation type="submission" date="2017-01" db="EMBL/GenBank/DDBJ databases">
        <authorList>
            <person name="Varghese N."/>
            <person name="Submissions S."/>
        </authorList>
    </citation>
    <scope>NUCLEOTIDE SEQUENCE [LARGE SCALE GENOMIC DNA]</scope>
    <source>
        <strain evidence="6">DM9</strain>
    </source>
</reference>
<dbReference type="PROSITE" id="PS01124">
    <property type="entry name" value="HTH_ARAC_FAMILY_2"/>
    <property type="match status" value="1"/>
</dbReference>
<dbReference type="Pfam" id="PF02311">
    <property type="entry name" value="AraC_binding"/>
    <property type="match status" value="1"/>
</dbReference>
<dbReference type="InterPro" id="IPR050204">
    <property type="entry name" value="AraC_XylS_family_regulators"/>
</dbReference>
<keyword evidence="2" id="KW-0238">DNA-binding</keyword>
<dbReference type="EMBL" id="FTNM01000002">
    <property type="protein sequence ID" value="SIQ84194.1"/>
    <property type="molecule type" value="Genomic_DNA"/>
</dbReference>
<dbReference type="GO" id="GO:0043565">
    <property type="term" value="F:sequence-specific DNA binding"/>
    <property type="evidence" value="ECO:0007669"/>
    <property type="project" value="InterPro"/>
</dbReference>
<dbReference type="Gene3D" id="1.10.10.60">
    <property type="entry name" value="Homeodomain-like"/>
    <property type="match status" value="2"/>
</dbReference>
<dbReference type="RefSeq" id="WP_076421552.1">
    <property type="nucleotide sequence ID" value="NZ_FTNM01000002.1"/>
</dbReference>
<dbReference type="PANTHER" id="PTHR46796">
    <property type="entry name" value="HTH-TYPE TRANSCRIPTIONAL ACTIVATOR RHAS-RELATED"/>
    <property type="match status" value="1"/>
</dbReference>
<feature type="domain" description="HTH araC/xylS-type" evidence="4">
    <location>
        <begin position="167"/>
        <end position="265"/>
    </location>
</feature>
<dbReference type="AlphaFoldDB" id="A0A1N6W295"/>
<dbReference type="SUPFAM" id="SSF46689">
    <property type="entry name" value="Homeodomain-like"/>
    <property type="match status" value="2"/>
</dbReference>
<dbReference type="OrthoDB" id="511992at2"/>
<dbReference type="Proteomes" id="UP000185924">
    <property type="component" value="Unassembled WGS sequence"/>
</dbReference>
<dbReference type="PRINTS" id="PR00032">
    <property type="entry name" value="HTHARAC"/>
</dbReference>
<dbReference type="InterPro" id="IPR003313">
    <property type="entry name" value="AraC-bd"/>
</dbReference>
<keyword evidence="6" id="KW-1185">Reference proteome</keyword>
<name>A0A1N6W295_9BACT</name>
<dbReference type="InterPro" id="IPR009057">
    <property type="entry name" value="Homeodomain-like_sf"/>
</dbReference>
<evidence type="ECO:0000256" key="1">
    <source>
        <dbReference type="ARBA" id="ARBA00023015"/>
    </source>
</evidence>
<dbReference type="InterPro" id="IPR018060">
    <property type="entry name" value="HTH_AraC"/>
</dbReference>
<dbReference type="InterPro" id="IPR037923">
    <property type="entry name" value="HTH-like"/>
</dbReference>
<evidence type="ECO:0000313" key="5">
    <source>
        <dbReference type="EMBL" id="SIQ84194.1"/>
    </source>
</evidence>
<dbReference type="InterPro" id="IPR020449">
    <property type="entry name" value="Tscrpt_reg_AraC-type_HTH"/>
</dbReference>
<keyword evidence="3" id="KW-0804">Transcription</keyword>
<evidence type="ECO:0000256" key="3">
    <source>
        <dbReference type="ARBA" id="ARBA00023163"/>
    </source>
</evidence>
<protein>
    <submittedName>
        <fullName evidence="5">Transcriptional regulator, AraC family</fullName>
    </submittedName>
</protein>
<dbReference type="GO" id="GO:0003700">
    <property type="term" value="F:DNA-binding transcription factor activity"/>
    <property type="evidence" value="ECO:0007669"/>
    <property type="project" value="InterPro"/>
</dbReference>
<evidence type="ECO:0000256" key="2">
    <source>
        <dbReference type="ARBA" id="ARBA00023125"/>
    </source>
</evidence>